<proteinExistence type="predicted"/>
<reference evidence="2" key="1">
    <citation type="journal article" date="2022" name="Mol. Ecol. Resour.">
        <title>The genomes of chicory, endive, great burdock and yacon provide insights into Asteraceae palaeo-polyploidization history and plant inulin production.</title>
        <authorList>
            <person name="Fan W."/>
            <person name="Wang S."/>
            <person name="Wang H."/>
            <person name="Wang A."/>
            <person name="Jiang F."/>
            <person name="Liu H."/>
            <person name="Zhao H."/>
            <person name="Xu D."/>
            <person name="Zhang Y."/>
        </authorList>
    </citation>
    <scope>NUCLEOTIDE SEQUENCE [LARGE SCALE GENOMIC DNA]</scope>
    <source>
        <strain evidence="2">cv. Yunnan</strain>
    </source>
</reference>
<protein>
    <submittedName>
        <fullName evidence="1">Uncharacterized protein</fullName>
    </submittedName>
</protein>
<evidence type="ECO:0000313" key="1">
    <source>
        <dbReference type="EMBL" id="KAI3786245.1"/>
    </source>
</evidence>
<dbReference type="EMBL" id="CM042031">
    <property type="protein sequence ID" value="KAI3786245.1"/>
    <property type="molecule type" value="Genomic_DNA"/>
</dbReference>
<accession>A0ACB9GTE9</accession>
<reference evidence="1 2" key="2">
    <citation type="journal article" date="2022" name="Mol. Ecol. Resour.">
        <title>The genomes of chicory, endive, great burdock and yacon provide insights into Asteraceae paleo-polyploidization history and plant inulin production.</title>
        <authorList>
            <person name="Fan W."/>
            <person name="Wang S."/>
            <person name="Wang H."/>
            <person name="Wang A."/>
            <person name="Jiang F."/>
            <person name="Liu H."/>
            <person name="Zhao H."/>
            <person name="Xu D."/>
            <person name="Zhang Y."/>
        </authorList>
    </citation>
    <scope>NUCLEOTIDE SEQUENCE [LARGE SCALE GENOMIC DNA]</scope>
    <source>
        <strain evidence="2">cv. Yunnan</strain>
        <tissue evidence="1">Leaves</tissue>
    </source>
</reference>
<evidence type="ECO:0000313" key="2">
    <source>
        <dbReference type="Proteomes" id="UP001056120"/>
    </source>
</evidence>
<keyword evidence="2" id="KW-1185">Reference proteome</keyword>
<organism evidence="1 2">
    <name type="scientific">Smallanthus sonchifolius</name>
    <dbReference type="NCBI Taxonomy" id="185202"/>
    <lineage>
        <taxon>Eukaryota</taxon>
        <taxon>Viridiplantae</taxon>
        <taxon>Streptophyta</taxon>
        <taxon>Embryophyta</taxon>
        <taxon>Tracheophyta</taxon>
        <taxon>Spermatophyta</taxon>
        <taxon>Magnoliopsida</taxon>
        <taxon>eudicotyledons</taxon>
        <taxon>Gunneridae</taxon>
        <taxon>Pentapetalae</taxon>
        <taxon>asterids</taxon>
        <taxon>campanulids</taxon>
        <taxon>Asterales</taxon>
        <taxon>Asteraceae</taxon>
        <taxon>Asteroideae</taxon>
        <taxon>Heliantheae alliance</taxon>
        <taxon>Millerieae</taxon>
        <taxon>Smallanthus</taxon>
    </lineage>
</organism>
<sequence>MVTVILTEKMSWLVIKILLVMVMVILTDMPRSICLITIFVDRLEVTSSSKLFSILEKTTIIALFPMSTVKSASEAEGVIFGMMEVVPGAPS</sequence>
<name>A0ACB9GTE9_9ASTR</name>
<comment type="caution">
    <text evidence="1">The sequence shown here is derived from an EMBL/GenBank/DDBJ whole genome shotgun (WGS) entry which is preliminary data.</text>
</comment>
<dbReference type="Proteomes" id="UP001056120">
    <property type="component" value="Linkage Group LG14"/>
</dbReference>
<gene>
    <name evidence="1" type="ORF">L1987_45380</name>
</gene>